<dbReference type="InterPro" id="IPR013708">
    <property type="entry name" value="Shikimate_DH-bd_N"/>
</dbReference>
<sequence>MSKMPIAVSGADAASTVSTISGATRVYFIIGDPIAQVKSPEGVTRAMRSLGHDAIVVPIHVSSDDLPAFFASAARMKNVDGIIVTVPHKFSAVGPCTTLSAEAEFLGAANMLRRTADGNWHGGMCDGAGFVAALVDGDYAPHGKRALLVGAGGAGSAIGHALMNAGISSLDIRDSDEARTTSLTGRLNALQRGEARRVLPNVEAHTYDIVVNASPLGMRADDPLPIDVSRLPATTLVGDVVTKPPLTPLIEAARARGCLTVTGLQMFDRVCDRMVEFLLDSAVSQISRTQWVSPT</sequence>
<dbReference type="EMBL" id="CADIKM010000023">
    <property type="protein sequence ID" value="CAB3796229.1"/>
    <property type="molecule type" value="Genomic_DNA"/>
</dbReference>
<feature type="domain" description="Shikimate dehydrogenase substrate binding N-terminal" evidence="4">
    <location>
        <begin position="29"/>
        <end position="111"/>
    </location>
</feature>
<dbReference type="Gene3D" id="3.40.50.720">
    <property type="entry name" value="NAD(P)-binding Rossmann-like Domain"/>
    <property type="match status" value="1"/>
</dbReference>
<dbReference type="GO" id="GO:0050661">
    <property type="term" value="F:NADP binding"/>
    <property type="evidence" value="ECO:0007669"/>
    <property type="project" value="TreeGrafter"/>
</dbReference>
<evidence type="ECO:0000259" key="4">
    <source>
        <dbReference type="Pfam" id="PF08501"/>
    </source>
</evidence>
<dbReference type="Proteomes" id="UP000494115">
    <property type="component" value="Unassembled WGS sequence"/>
</dbReference>
<dbReference type="PANTHER" id="PTHR21089">
    <property type="entry name" value="SHIKIMATE DEHYDROGENASE"/>
    <property type="match status" value="1"/>
</dbReference>
<dbReference type="InterPro" id="IPR046346">
    <property type="entry name" value="Aminoacid_DH-like_N_sf"/>
</dbReference>
<dbReference type="GO" id="GO:0009073">
    <property type="term" value="P:aromatic amino acid family biosynthetic process"/>
    <property type="evidence" value="ECO:0007669"/>
    <property type="project" value="UniProtKB-KW"/>
</dbReference>
<dbReference type="InterPro" id="IPR036291">
    <property type="entry name" value="NAD(P)-bd_dom_sf"/>
</dbReference>
<name>A0A6S7BQN1_9BURK</name>
<dbReference type="CDD" id="cd01065">
    <property type="entry name" value="NAD_bind_Shikimate_DH"/>
    <property type="match status" value="1"/>
</dbReference>
<dbReference type="Pfam" id="PF08501">
    <property type="entry name" value="Shikimate_dh_N"/>
    <property type="match status" value="1"/>
</dbReference>
<reference evidence="5 6" key="1">
    <citation type="submission" date="2020-04" db="EMBL/GenBank/DDBJ databases">
        <authorList>
            <person name="De Canck E."/>
        </authorList>
    </citation>
    <scope>NUCLEOTIDE SEQUENCE [LARGE SCALE GENOMIC DNA]</scope>
    <source>
        <strain evidence="5 6">LMG 28138</strain>
    </source>
</reference>
<dbReference type="GO" id="GO:0019632">
    <property type="term" value="P:shikimate metabolic process"/>
    <property type="evidence" value="ECO:0007669"/>
    <property type="project" value="TreeGrafter"/>
</dbReference>
<evidence type="ECO:0000256" key="3">
    <source>
        <dbReference type="ARBA" id="ARBA00023141"/>
    </source>
</evidence>
<evidence type="ECO:0000313" key="6">
    <source>
        <dbReference type="Proteomes" id="UP000494115"/>
    </source>
</evidence>
<keyword evidence="6" id="KW-1185">Reference proteome</keyword>
<evidence type="ECO:0000256" key="2">
    <source>
        <dbReference type="ARBA" id="ARBA00023002"/>
    </source>
</evidence>
<keyword evidence="2 5" id="KW-0560">Oxidoreductase</keyword>
<dbReference type="InterPro" id="IPR022893">
    <property type="entry name" value="Shikimate_DH_fam"/>
</dbReference>
<dbReference type="GO" id="GO:0004764">
    <property type="term" value="F:shikimate 3-dehydrogenase (NADP+) activity"/>
    <property type="evidence" value="ECO:0007669"/>
    <property type="project" value="UniProtKB-EC"/>
</dbReference>
<dbReference type="SUPFAM" id="SSF53223">
    <property type="entry name" value="Aminoacid dehydrogenase-like, N-terminal domain"/>
    <property type="match status" value="1"/>
</dbReference>
<keyword evidence="3" id="KW-0057">Aromatic amino acid biosynthesis</keyword>
<dbReference type="PANTHER" id="PTHR21089:SF1">
    <property type="entry name" value="BIFUNCTIONAL 3-DEHYDROQUINATE DEHYDRATASE_SHIKIMATE DEHYDROGENASE, CHLOROPLASTIC"/>
    <property type="match status" value="1"/>
</dbReference>
<keyword evidence="3" id="KW-0028">Amino-acid biosynthesis</keyword>
<dbReference type="SUPFAM" id="SSF51735">
    <property type="entry name" value="NAD(P)-binding Rossmann-fold domains"/>
    <property type="match status" value="1"/>
</dbReference>
<comment type="pathway">
    <text evidence="1">Metabolic intermediate biosynthesis; chorismate biosynthesis; chorismate from D-erythrose 4-phosphate and phosphoenolpyruvate: step 4/7.</text>
</comment>
<protein>
    <submittedName>
        <fullName evidence="5">Shikimate dehydrogenase (NADP(+))</fullName>
        <ecNumber evidence="5">1.1.1.25</ecNumber>
    </submittedName>
</protein>
<accession>A0A6S7BQN1</accession>
<dbReference type="GO" id="GO:0005829">
    <property type="term" value="C:cytosol"/>
    <property type="evidence" value="ECO:0007669"/>
    <property type="project" value="TreeGrafter"/>
</dbReference>
<evidence type="ECO:0000256" key="1">
    <source>
        <dbReference type="ARBA" id="ARBA00004871"/>
    </source>
</evidence>
<proteinExistence type="predicted"/>
<organism evidence="5 6">
    <name type="scientific">Pararobbsia alpina</name>
    <dbReference type="NCBI Taxonomy" id="621374"/>
    <lineage>
        <taxon>Bacteria</taxon>
        <taxon>Pseudomonadati</taxon>
        <taxon>Pseudomonadota</taxon>
        <taxon>Betaproteobacteria</taxon>
        <taxon>Burkholderiales</taxon>
        <taxon>Burkholderiaceae</taxon>
        <taxon>Pararobbsia</taxon>
    </lineage>
</organism>
<evidence type="ECO:0000313" key="5">
    <source>
        <dbReference type="EMBL" id="CAB3796229.1"/>
    </source>
</evidence>
<dbReference type="EC" id="1.1.1.25" evidence="5"/>
<dbReference type="Gene3D" id="3.40.50.10860">
    <property type="entry name" value="Leucine Dehydrogenase, chain A, domain 1"/>
    <property type="match status" value="1"/>
</dbReference>
<dbReference type="GO" id="GO:0009423">
    <property type="term" value="P:chorismate biosynthetic process"/>
    <property type="evidence" value="ECO:0007669"/>
    <property type="project" value="TreeGrafter"/>
</dbReference>
<dbReference type="AlphaFoldDB" id="A0A6S7BQN1"/>
<gene>
    <name evidence="5" type="primary">aroE_2</name>
    <name evidence="5" type="ORF">LMG28138_04025</name>
</gene>